<dbReference type="Proteomes" id="UP000030645">
    <property type="component" value="Unassembled WGS sequence"/>
</dbReference>
<name>W9S071_9ROSA</name>
<evidence type="ECO:0000313" key="1">
    <source>
        <dbReference type="EMBL" id="EXC01798.1"/>
    </source>
</evidence>
<dbReference type="KEGG" id="mnt:21404293"/>
<sequence>MSRWSLAIKKLSPAKKAWKSFVTKIQPHLRKLIKNTLPKAIRAATHRLLISFRSFLPAKLRPISNSRRSYHNTNNHYCSRQYYYQNKNKSPLYKSFAAIHIDELFEGTTTTTTKNKNILRDCNTMHAEAGTSADNNNNIIIIIKEGKKAVDQVHYEYNNDRDHDERDLQRTESIYSVEDAWKAVVAASPQLRCVDERAEEFIYKVRQDMRLQKEKSLVDFEEMLARST</sequence>
<proteinExistence type="predicted"/>
<accession>W9S071</accession>
<dbReference type="eggNOG" id="ENOG502S2SU">
    <property type="taxonomic scope" value="Eukaryota"/>
</dbReference>
<dbReference type="InterPro" id="IPR008480">
    <property type="entry name" value="DUF761_pln"/>
</dbReference>
<dbReference type="Pfam" id="PF05553">
    <property type="entry name" value="DUF761"/>
    <property type="match status" value="1"/>
</dbReference>
<dbReference type="OrthoDB" id="1913960at2759"/>
<reference evidence="2" key="1">
    <citation type="submission" date="2013-01" db="EMBL/GenBank/DDBJ databases">
        <title>Draft Genome Sequence of a Mulberry Tree, Morus notabilis C.K. Schneid.</title>
        <authorList>
            <person name="He N."/>
            <person name="Zhao S."/>
        </authorList>
    </citation>
    <scope>NUCLEOTIDE SEQUENCE</scope>
</reference>
<dbReference type="AlphaFoldDB" id="W9S071"/>
<organism evidence="1 2">
    <name type="scientific">Morus notabilis</name>
    <dbReference type="NCBI Taxonomy" id="981085"/>
    <lineage>
        <taxon>Eukaryota</taxon>
        <taxon>Viridiplantae</taxon>
        <taxon>Streptophyta</taxon>
        <taxon>Embryophyta</taxon>
        <taxon>Tracheophyta</taxon>
        <taxon>Spermatophyta</taxon>
        <taxon>Magnoliopsida</taxon>
        <taxon>eudicotyledons</taxon>
        <taxon>Gunneridae</taxon>
        <taxon>Pentapetalae</taxon>
        <taxon>rosids</taxon>
        <taxon>fabids</taxon>
        <taxon>Rosales</taxon>
        <taxon>Moraceae</taxon>
        <taxon>Moreae</taxon>
        <taxon>Morus</taxon>
    </lineage>
</organism>
<protein>
    <submittedName>
        <fullName evidence="1">Uncharacterized protein</fullName>
    </submittedName>
</protein>
<dbReference type="EMBL" id="KE345336">
    <property type="protein sequence ID" value="EXC01798.1"/>
    <property type="molecule type" value="Genomic_DNA"/>
</dbReference>
<gene>
    <name evidence="1" type="ORF">L484_021436</name>
</gene>
<keyword evidence="2" id="KW-1185">Reference proteome</keyword>
<evidence type="ECO:0000313" key="2">
    <source>
        <dbReference type="Proteomes" id="UP000030645"/>
    </source>
</evidence>